<feature type="region of interest" description="Disordered" evidence="1">
    <location>
        <begin position="322"/>
        <end position="373"/>
    </location>
</feature>
<dbReference type="OrthoDB" id="1722780at2759"/>
<reference evidence="2 3" key="1">
    <citation type="submission" date="2019-08" db="EMBL/GenBank/DDBJ databases">
        <title>Draft genome sequences of two oriental melons (Cucumis melo L. var makuwa).</title>
        <authorList>
            <person name="Kwon S.-Y."/>
        </authorList>
    </citation>
    <scope>NUCLEOTIDE SEQUENCE [LARGE SCALE GENOMIC DNA]</scope>
    <source>
        <strain evidence="3">cv. SW 3</strain>
        <tissue evidence="2">Leaf</tissue>
    </source>
</reference>
<organism evidence="2 3">
    <name type="scientific">Cucumis melo var. makuwa</name>
    <name type="common">Oriental melon</name>
    <dbReference type="NCBI Taxonomy" id="1194695"/>
    <lineage>
        <taxon>Eukaryota</taxon>
        <taxon>Viridiplantae</taxon>
        <taxon>Streptophyta</taxon>
        <taxon>Embryophyta</taxon>
        <taxon>Tracheophyta</taxon>
        <taxon>Spermatophyta</taxon>
        <taxon>Magnoliopsida</taxon>
        <taxon>eudicotyledons</taxon>
        <taxon>Gunneridae</taxon>
        <taxon>Pentapetalae</taxon>
        <taxon>rosids</taxon>
        <taxon>fabids</taxon>
        <taxon>Cucurbitales</taxon>
        <taxon>Cucurbitaceae</taxon>
        <taxon>Benincaseae</taxon>
        <taxon>Cucumis</taxon>
    </lineage>
</organism>
<proteinExistence type="predicted"/>
<protein>
    <submittedName>
        <fullName evidence="2">Uncharacterized protein</fullName>
    </submittedName>
</protein>
<dbReference type="EMBL" id="SSTE01013029">
    <property type="protein sequence ID" value="KAA0047997.1"/>
    <property type="molecule type" value="Genomic_DNA"/>
</dbReference>
<dbReference type="PANTHER" id="PTHR34427:SF5">
    <property type="entry name" value="DUF4283 DOMAIN-CONTAINING PROTEIN"/>
    <property type="match status" value="1"/>
</dbReference>
<dbReference type="Proteomes" id="UP000321393">
    <property type="component" value="Unassembled WGS sequence"/>
</dbReference>
<feature type="region of interest" description="Disordered" evidence="1">
    <location>
        <begin position="398"/>
        <end position="419"/>
    </location>
</feature>
<feature type="compositionally biased region" description="Polar residues" evidence="1">
    <location>
        <begin position="347"/>
        <end position="358"/>
    </location>
</feature>
<evidence type="ECO:0000313" key="2">
    <source>
        <dbReference type="EMBL" id="KAA0047997.1"/>
    </source>
</evidence>
<feature type="region of interest" description="Disordered" evidence="1">
    <location>
        <begin position="458"/>
        <end position="488"/>
    </location>
</feature>
<comment type="caution">
    <text evidence="2">The sequence shown here is derived from an EMBL/GenBank/DDBJ whole genome shotgun (WGS) entry which is preliminary data.</text>
</comment>
<gene>
    <name evidence="2" type="ORF">E6C27_scaffold385G00620</name>
</gene>
<dbReference type="PANTHER" id="PTHR34427">
    <property type="entry name" value="DUF4283 DOMAIN PROTEIN"/>
    <property type="match status" value="1"/>
</dbReference>
<evidence type="ECO:0000256" key="1">
    <source>
        <dbReference type="SAM" id="MobiDB-lite"/>
    </source>
</evidence>
<feature type="region of interest" description="Disordered" evidence="1">
    <location>
        <begin position="107"/>
        <end position="132"/>
    </location>
</feature>
<name>A0A5A7U199_CUCMM</name>
<accession>A0A5A7U199</accession>
<sequence length="516" mass="59621">MDISPDILDWIRKCFKALLETSNTKHLFNERRQEDYCMWVRKTKNKSKSGSTTEIFRIDNKGRKCSVLVPEGIDKFGWKSFVAMLTFKHHSHHKRLRSEVRKENFNRNYSSSDSETSRKSYARALMESSDDGSDKKNNVYYDDSSCKRSSTAAHSVKDPLRKALEYGETVIITRRLFHDDWSRIMFTLKKQTEIEFSYESFHANKAILTLSEDNANLLFQIRVQMDGQQWETPNYGGWMRFKGVPLHLWNYDSFVNIGKACGGFLAVAKETMEKENLIEAKIKGRWFIERNVNFHGTFKIEAADDFDNLNPNAEEFTFAENHAIPPENSKNQSDSKQSKPDKTSDSNPTYAKKNSSSESEYDPFDQNSDDRRKEKGKAILSTYDQDICNYSTKSKRSAKRKVSFKSPGGYSSHSSDFRKRQNLSINERIEQFAANKAASSSKRVSPYKYYQKKYYRIKRKAGPGSEDQNLSSDKKELSLTVEQGHLPPLRDLDATEDILAQVENAHTKQINKKFSS</sequence>
<evidence type="ECO:0000313" key="3">
    <source>
        <dbReference type="Proteomes" id="UP000321393"/>
    </source>
</evidence>
<dbReference type="AlphaFoldDB" id="A0A5A7U199"/>